<protein>
    <submittedName>
        <fullName evidence="2">Uncharacterized protein</fullName>
    </submittedName>
</protein>
<evidence type="ECO:0000313" key="2">
    <source>
        <dbReference type="EMBL" id="TQM89532.1"/>
    </source>
</evidence>
<gene>
    <name evidence="2" type="ORF">BD293_4554</name>
</gene>
<name>A0A543K393_9RHOB</name>
<reference evidence="2 3" key="1">
    <citation type="submission" date="2019-06" db="EMBL/GenBank/DDBJ databases">
        <title>Genomic Encyclopedia of Archaeal and Bacterial Type Strains, Phase II (KMG-II): from individual species to whole genera.</title>
        <authorList>
            <person name="Goeker M."/>
        </authorList>
    </citation>
    <scope>NUCLEOTIDE SEQUENCE [LARGE SCALE GENOMIC DNA]</scope>
    <source>
        <strain evidence="2 3">DSM 18423</strain>
    </source>
</reference>
<proteinExistence type="predicted"/>
<organism evidence="2 3">
    <name type="scientific">Roseinatronobacter monicus</name>
    <dbReference type="NCBI Taxonomy" id="393481"/>
    <lineage>
        <taxon>Bacteria</taxon>
        <taxon>Pseudomonadati</taxon>
        <taxon>Pseudomonadota</taxon>
        <taxon>Alphaproteobacteria</taxon>
        <taxon>Rhodobacterales</taxon>
        <taxon>Paracoccaceae</taxon>
        <taxon>Roseinatronobacter</taxon>
    </lineage>
</organism>
<dbReference type="EMBL" id="VFPT01000006">
    <property type="protein sequence ID" value="TQM89532.1"/>
    <property type="molecule type" value="Genomic_DNA"/>
</dbReference>
<keyword evidence="3" id="KW-1185">Reference proteome</keyword>
<dbReference type="AlphaFoldDB" id="A0A543K393"/>
<evidence type="ECO:0000313" key="3">
    <source>
        <dbReference type="Proteomes" id="UP000320582"/>
    </source>
</evidence>
<accession>A0A543K393</accession>
<evidence type="ECO:0000256" key="1">
    <source>
        <dbReference type="SAM" id="MobiDB-lite"/>
    </source>
</evidence>
<sequence length="76" mass="7800">MTAAYSVNPAAGAGTMPQHLRRPPAPCAGASNDAPGPKPTSAVCCAAAVQLRQTGLSLRLRRPVICKDKKLAFTAV</sequence>
<comment type="caution">
    <text evidence="2">The sequence shown here is derived from an EMBL/GenBank/DDBJ whole genome shotgun (WGS) entry which is preliminary data.</text>
</comment>
<dbReference type="Proteomes" id="UP000320582">
    <property type="component" value="Unassembled WGS sequence"/>
</dbReference>
<feature type="region of interest" description="Disordered" evidence="1">
    <location>
        <begin position="1"/>
        <end position="39"/>
    </location>
</feature>